<evidence type="ECO:0000313" key="2">
    <source>
        <dbReference type="Proteomes" id="UP000177894"/>
    </source>
</evidence>
<evidence type="ECO:0000313" key="1">
    <source>
        <dbReference type="EMBL" id="AOY76578.1"/>
    </source>
</evidence>
<organism evidence="1 2">
    <name type="scientific">Clostridium formicaceticum</name>
    <dbReference type="NCBI Taxonomy" id="1497"/>
    <lineage>
        <taxon>Bacteria</taxon>
        <taxon>Bacillati</taxon>
        <taxon>Bacillota</taxon>
        <taxon>Clostridia</taxon>
        <taxon>Eubacteriales</taxon>
        <taxon>Clostridiaceae</taxon>
        <taxon>Clostridium</taxon>
    </lineage>
</organism>
<accession>A0ABN4T823</accession>
<name>A0ABN4T823_9CLOT</name>
<dbReference type="EMBL" id="CP017603">
    <property type="protein sequence ID" value="AOY76578.1"/>
    <property type="molecule type" value="Genomic_DNA"/>
</dbReference>
<dbReference type="SUPFAM" id="SSF82171">
    <property type="entry name" value="DPP6 N-terminal domain-like"/>
    <property type="match status" value="1"/>
</dbReference>
<dbReference type="Proteomes" id="UP000177894">
    <property type="component" value="Chromosome"/>
</dbReference>
<proteinExistence type="predicted"/>
<evidence type="ECO:0008006" key="3">
    <source>
        <dbReference type="Google" id="ProtNLM"/>
    </source>
</evidence>
<gene>
    <name evidence="1" type="ORF">BJL90_12335</name>
</gene>
<dbReference type="RefSeq" id="WP_070968374.1">
    <property type="nucleotide sequence ID" value="NZ_CP017603.1"/>
</dbReference>
<protein>
    <recommendedName>
        <fullName evidence="3">Lipoprotein LpqB beta-propeller domain-containing protein</fullName>
    </recommendedName>
</protein>
<keyword evidence="2" id="KW-1185">Reference proteome</keyword>
<sequence length="605" mass="70013">MYNEGEIDGRNDSMKRAIFFLFFIFILVGCTQQEIKEGQVYVMKEDHFSEEQLGDMLNIEGRIPFQKYVNQSLMSQYDSNRILLTISPDGKEMYFMEKMESDTSFQVIKGETREKVRVIKEDIESKEQEIIAENIPFISKVLWNTEENMVAFGGGERLTIYNVKSKTTVMEEKLTQDNIANFFWSPIDENKLYSEQPDLANASIYYLNSQKKVEAYETREETYYKGKLDSNYYYGTKWDLTNGDTKTVILDKQGKIIKSLISGIFRDAYQKSLVVVGERGFGLYYVPDINASDKIITLTKEYIYDVKFIDDGKIAYTTKTEDVEANLFYLYIVSSNGNELKKLAVNGASIAVLPDGKSGYISGSEWQQVDFLQNKLGKDNSSIENEERDELQEIFITVRGAMRIFYDLELRGVKNWNHLQNYFKNTSLPEQWAYFDMEKMFQERNHKSQNSDYVMEIHLKHYEINGNNASITIGVNTKNPYGRGVAMDYALELIKQGENWYITGFSTFPYAAERKEIEEVVQETIDKIQTGKLFSGEFENKEVMMGQIQFWMSGIPHLAPSAEDANAVKVFLQADNQEIYKLVLEKINQSIWKPTKLTKENLSSL</sequence>
<reference evidence="1 2" key="1">
    <citation type="submission" date="2016-10" db="EMBL/GenBank/DDBJ databases">
        <title>Complete Genome Sequence of Acetogen Clostridium formicoaceticum ATCC 27076.</title>
        <authorList>
            <person name="Bao T."/>
            <person name="Cheng C."/>
            <person name="Zhao J."/>
            <person name="Yang S.-T."/>
            <person name="Wang J."/>
            <person name="Wang M."/>
        </authorList>
    </citation>
    <scope>NUCLEOTIDE SEQUENCE [LARGE SCALE GENOMIC DNA]</scope>
    <source>
        <strain evidence="1 2">ATCC 27076</strain>
    </source>
</reference>